<dbReference type="Pfam" id="PF08646">
    <property type="entry name" value="Rep_fac-A_C"/>
    <property type="match status" value="1"/>
</dbReference>
<dbReference type="PANTHER" id="PTHR23274">
    <property type="entry name" value="DNA HELICASE-RELATED"/>
    <property type="match status" value="1"/>
</dbReference>
<dbReference type="AlphaFoldDB" id="A0A6P6W0T1"/>
<dbReference type="SUPFAM" id="SSF52540">
    <property type="entry name" value="P-loop containing nucleoside triphosphate hydrolases"/>
    <property type="match status" value="1"/>
</dbReference>
<dbReference type="GO" id="GO:0003677">
    <property type="term" value="F:DNA binding"/>
    <property type="evidence" value="ECO:0007669"/>
    <property type="project" value="UniProtKB-KW"/>
</dbReference>
<dbReference type="Gene3D" id="3.40.50.300">
    <property type="entry name" value="P-loop containing nucleotide triphosphate hydrolases"/>
    <property type="match status" value="1"/>
</dbReference>
<dbReference type="InterPro" id="IPR027417">
    <property type="entry name" value="P-loop_NTPase"/>
</dbReference>
<feature type="compositionally biased region" description="Polar residues" evidence="2">
    <location>
        <begin position="543"/>
        <end position="585"/>
    </location>
</feature>
<proteinExistence type="predicted"/>
<dbReference type="InterPro" id="IPR031657">
    <property type="entry name" value="REPA_OB_2"/>
</dbReference>
<keyword evidence="6" id="KW-1185">Reference proteome</keyword>
<dbReference type="RefSeq" id="XP_027108928.2">
    <property type="nucleotide sequence ID" value="XM_027253127.2"/>
</dbReference>
<name>A0A6P6W0T1_COFAR</name>
<reference evidence="6" key="1">
    <citation type="journal article" date="2025" name="Foods">
        <title>Unveiling the Microbial Signatures of Arabica Coffee Cherries: Insights into Ripeness Specific Diversity, Functional Traits, and Implications for Quality and Safety.</title>
        <authorList>
            <consortium name="RefSeq"/>
            <person name="Tenea G.N."/>
            <person name="Cifuentes V."/>
            <person name="Reyes P."/>
            <person name="Cevallos-Vallejos M."/>
        </authorList>
    </citation>
    <scope>NUCLEOTIDE SEQUENCE [LARGE SCALE GENOMIC DNA]</scope>
</reference>
<dbReference type="GO" id="GO:0005657">
    <property type="term" value="C:replication fork"/>
    <property type="evidence" value="ECO:0007669"/>
    <property type="project" value="TreeGrafter"/>
</dbReference>
<evidence type="ECO:0000259" key="5">
    <source>
        <dbReference type="Pfam" id="PF21530"/>
    </source>
</evidence>
<feature type="domain" description="DNA helicase Pif1-like 2B" evidence="5">
    <location>
        <begin position="3"/>
        <end position="46"/>
    </location>
</feature>
<accession>A0A6P6W0T1</accession>
<feature type="domain" description="Replication factor A C-terminal" evidence="3">
    <location>
        <begin position="405"/>
        <end position="526"/>
    </location>
</feature>
<evidence type="ECO:0000256" key="2">
    <source>
        <dbReference type="SAM" id="MobiDB-lite"/>
    </source>
</evidence>
<evidence type="ECO:0000259" key="3">
    <source>
        <dbReference type="Pfam" id="PF08646"/>
    </source>
</evidence>
<evidence type="ECO:0000256" key="1">
    <source>
        <dbReference type="ARBA" id="ARBA00023125"/>
    </source>
</evidence>
<gene>
    <name evidence="7" type="primary">LOC113728763</name>
</gene>
<feature type="compositionally biased region" description="Basic and acidic residues" evidence="2">
    <location>
        <begin position="586"/>
        <end position="599"/>
    </location>
</feature>
<dbReference type="GO" id="GO:0006260">
    <property type="term" value="P:DNA replication"/>
    <property type="evidence" value="ECO:0007669"/>
    <property type="project" value="TreeGrafter"/>
</dbReference>
<dbReference type="InterPro" id="IPR049163">
    <property type="entry name" value="Pif1-like_2B_dom"/>
</dbReference>
<sequence>MEDLLNSLTRNDFPPHKLLLKPYCPIMLLRNIDPPQGLCNGTRLICKSLSSNIIHAVITCGEFAGKEVFIHRICFRAENNSDSPVSFERIQFPVRPCFTMTINKAQGQTLDFVGIYLREPVFSHGQLYVAMSRAKNSSSIKILIKPSIFDDQEDSIAENIVYTEGSTVEAMIYKSDIEFFRNHFQLYKRYILCNARVEYTPSEYLTHPNQCTWYIDNSTVVQAVNEVESPQIPAVFTFSPYRRFYQHMDDNTDIDVLGIVAEVHPRIQRATTATREVVLIDKSMMPVILTLWGEHETDEGQALANIIDTMPLIVALRIKVSSYHTLNLSTKFGSSILLNPPIQQAADLKHWAIENEAEIKKLIAEKAYHNRVKLLSQPRDDELTTIQDFLAFPTKKAYWLRGTPKLLDKSQRLWYNACPQCHKSFRAKPIWKIVCTSCNKHVNIVTRCRLTVELADYSGVLTLDLYDNDPLQLLPFTLSQMQELENKHELNYQAIEEAINNTIITCFVKKMANTHASGSTEKYSAIILHKSLLAEIISQIPSTTGYSEPNPELPSTSIDENVVSTAPKDTNVTSSCLSTLKISESPTKKQRSDKYQKQD</sequence>
<feature type="region of interest" description="Disordered" evidence="2">
    <location>
        <begin position="543"/>
        <end position="599"/>
    </location>
</feature>
<dbReference type="InterPro" id="IPR012340">
    <property type="entry name" value="NA-bd_OB-fold"/>
</dbReference>
<feature type="domain" description="Replication protein A OB" evidence="4">
    <location>
        <begin position="246"/>
        <end position="338"/>
    </location>
</feature>
<dbReference type="PANTHER" id="PTHR23274:SF50">
    <property type="entry name" value="ATP-DEPENDENT DNA HELICASE"/>
    <property type="match status" value="1"/>
</dbReference>
<keyword evidence="1" id="KW-0238">DNA-binding</keyword>
<evidence type="ECO:0000313" key="6">
    <source>
        <dbReference type="Proteomes" id="UP001652660"/>
    </source>
</evidence>
<protein>
    <submittedName>
        <fullName evidence="7">Replication protein A 70 kDa DNA-binding subunit B-like</fullName>
    </submittedName>
</protein>
<dbReference type="InterPro" id="IPR013955">
    <property type="entry name" value="Rep_factor-A_C"/>
</dbReference>
<dbReference type="GeneID" id="113728763"/>
<dbReference type="Pfam" id="PF21530">
    <property type="entry name" value="Pif1_2B_dom"/>
    <property type="match status" value="1"/>
</dbReference>
<dbReference type="CDD" id="cd18809">
    <property type="entry name" value="SF1_C_RecD"/>
    <property type="match status" value="1"/>
</dbReference>
<reference evidence="7" key="2">
    <citation type="submission" date="2025-08" db="UniProtKB">
        <authorList>
            <consortium name="RefSeq"/>
        </authorList>
    </citation>
    <scope>IDENTIFICATION</scope>
    <source>
        <tissue evidence="7">Leaves</tissue>
    </source>
</reference>
<dbReference type="Gene3D" id="2.40.50.140">
    <property type="entry name" value="Nucleic acid-binding proteins"/>
    <property type="match status" value="2"/>
</dbReference>
<dbReference type="Pfam" id="PF16900">
    <property type="entry name" value="REPA_OB_2"/>
    <property type="match status" value="1"/>
</dbReference>
<dbReference type="SUPFAM" id="SSF50249">
    <property type="entry name" value="Nucleic acid-binding proteins"/>
    <property type="match status" value="2"/>
</dbReference>
<evidence type="ECO:0000313" key="7">
    <source>
        <dbReference type="RefSeq" id="XP_027108928.2"/>
    </source>
</evidence>
<evidence type="ECO:0000259" key="4">
    <source>
        <dbReference type="Pfam" id="PF16900"/>
    </source>
</evidence>
<organism evidence="6 7">
    <name type="scientific">Coffea arabica</name>
    <name type="common">Arabian coffee</name>
    <dbReference type="NCBI Taxonomy" id="13443"/>
    <lineage>
        <taxon>Eukaryota</taxon>
        <taxon>Viridiplantae</taxon>
        <taxon>Streptophyta</taxon>
        <taxon>Embryophyta</taxon>
        <taxon>Tracheophyta</taxon>
        <taxon>Spermatophyta</taxon>
        <taxon>Magnoliopsida</taxon>
        <taxon>eudicotyledons</taxon>
        <taxon>Gunneridae</taxon>
        <taxon>Pentapetalae</taxon>
        <taxon>asterids</taxon>
        <taxon>lamiids</taxon>
        <taxon>Gentianales</taxon>
        <taxon>Rubiaceae</taxon>
        <taxon>Ixoroideae</taxon>
        <taxon>Gardenieae complex</taxon>
        <taxon>Bertiereae - Coffeeae clade</taxon>
        <taxon>Coffeeae</taxon>
        <taxon>Coffea</taxon>
    </lineage>
</organism>
<dbReference type="Proteomes" id="UP001652660">
    <property type="component" value="Chromosome 2c"/>
</dbReference>
<dbReference type="OrthoDB" id="1751331at2759"/>